<dbReference type="PIRSF" id="PIRSF039033">
    <property type="entry name" value="START_dom"/>
    <property type="match status" value="1"/>
</dbReference>
<dbReference type="GO" id="GO:0008289">
    <property type="term" value="F:lipid binding"/>
    <property type="evidence" value="ECO:0007669"/>
    <property type="project" value="InterPro"/>
</dbReference>
<dbReference type="GO" id="GO:0005737">
    <property type="term" value="C:cytoplasm"/>
    <property type="evidence" value="ECO:0007669"/>
    <property type="project" value="UniProtKB-ARBA"/>
</dbReference>
<organism evidence="3">
    <name type="scientific">Marinobacter nauticus</name>
    <name type="common">Marinobacter hydrocarbonoclasticus</name>
    <name type="synonym">Marinobacter aquaeolei</name>
    <dbReference type="NCBI Taxonomy" id="2743"/>
    <lineage>
        <taxon>Bacteria</taxon>
        <taxon>Pseudomonadati</taxon>
        <taxon>Pseudomonadota</taxon>
        <taxon>Gammaproteobacteria</taxon>
        <taxon>Pseudomonadales</taxon>
        <taxon>Marinobacteraceae</taxon>
        <taxon>Marinobacter</taxon>
    </lineage>
</organism>
<sequence length="246" mass="27480">MTPNHIIRQTNTMRVPATVIATLFTLSTMVASHASGEGWTPKQQGKERSDINTYVRTVSDTPIKQFRGVVEIQHSMVAALSVIDDISLCQQWIYNCQEANYHVTDDGERLLWMKFDGVWPASDRDVVMKSVFLQDEPGGAVTVQSTGRPDDAPQLSGYVRIPMLDNSFLVEPLEDGWIRVTFTTHMDPGGLVPAWVANIVATDAPIRTLEGLKRMMETSPYRDYSTSAPPKELVEKHNLRFPTGDS</sequence>
<dbReference type="InterPro" id="IPR051213">
    <property type="entry name" value="START_lipid_transfer"/>
</dbReference>
<feature type="chain" id="PRO_5019796549" description="START domain-containing protein" evidence="1">
    <location>
        <begin position="35"/>
        <end position="246"/>
    </location>
</feature>
<dbReference type="Gene3D" id="3.30.530.20">
    <property type="match status" value="1"/>
</dbReference>
<evidence type="ECO:0000259" key="2">
    <source>
        <dbReference type="PROSITE" id="PS50848"/>
    </source>
</evidence>
<accession>A0A455WAE1</accession>
<dbReference type="AlphaFoldDB" id="A0A455WAE1"/>
<protein>
    <recommendedName>
        <fullName evidence="2">START domain-containing protein</fullName>
    </recommendedName>
</protein>
<gene>
    <name evidence="3" type="ORF">YBY_19160</name>
</gene>
<reference evidence="3" key="1">
    <citation type="submission" date="2019-03" db="EMBL/GenBank/DDBJ databases">
        <title>Whole genome analysis of nitrate-reducing bacteria Marinobacter hydrocarbonoclasticus YB03.</title>
        <authorList>
            <person name="Azam A.H."/>
            <person name="Yuk S.R."/>
            <person name="Kamarisima K."/>
            <person name="Miyanaga K."/>
            <person name="Tanji Y."/>
        </authorList>
    </citation>
    <scope>NUCLEOTIDE SEQUENCE</scope>
    <source>
        <strain evidence="3">YB03</strain>
    </source>
</reference>
<dbReference type="InterPro" id="IPR028347">
    <property type="entry name" value="START_dom_prot"/>
</dbReference>
<dbReference type="EMBL" id="AP019537">
    <property type="protein sequence ID" value="BBJ04067.1"/>
    <property type="molecule type" value="Genomic_DNA"/>
</dbReference>
<feature type="signal peptide" evidence="1">
    <location>
        <begin position="1"/>
        <end position="34"/>
    </location>
</feature>
<dbReference type="PANTHER" id="PTHR19308">
    <property type="entry name" value="PHOSPHATIDYLCHOLINE TRANSFER PROTEIN"/>
    <property type="match status" value="1"/>
</dbReference>
<feature type="domain" description="START" evidence="2">
    <location>
        <begin position="37"/>
        <end position="221"/>
    </location>
</feature>
<proteinExistence type="predicted"/>
<dbReference type="InterPro" id="IPR002913">
    <property type="entry name" value="START_lipid-bd_dom"/>
</dbReference>
<dbReference type="InterPro" id="IPR023393">
    <property type="entry name" value="START-like_dom_sf"/>
</dbReference>
<dbReference type="CDD" id="cd08876">
    <property type="entry name" value="START_1"/>
    <property type="match status" value="1"/>
</dbReference>
<dbReference type="Pfam" id="PF01852">
    <property type="entry name" value="START"/>
    <property type="match status" value="1"/>
</dbReference>
<evidence type="ECO:0000256" key="1">
    <source>
        <dbReference type="SAM" id="SignalP"/>
    </source>
</evidence>
<evidence type="ECO:0000313" key="3">
    <source>
        <dbReference type="EMBL" id="BBJ04067.1"/>
    </source>
</evidence>
<dbReference type="SUPFAM" id="SSF55961">
    <property type="entry name" value="Bet v1-like"/>
    <property type="match status" value="1"/>
</dbReference>
<name>A0A455WAE1_MARNT</name>
<dbReference type="PANTHER" id="PTHR19308:SF14">
    <property type="entry name" value="START DOMAIN-CONTAINING PROTEIN"/>
    <property type="match status" value="1"/>
</dbReference>
<dbReference type="PROSITE" id="PS50848">
    <property type="entry name" value="START"/>
    <property type="match status" value="1"/>
</dbReference>
<keyword evidence="1" id="KW-0732">Signal</keyword>